<organism evidence="2 3">
    <name type="scientific">Flavobacterium piscis</name>
    <dbReference type="NCBI Taxonomy" id="1114874"/>
    <lineage>
        <taxon>Bacteria</taxon>
        <taxon>Pseudomonadati</taxon>
        <taxon>Bacteroidota</taxon>
        <taxon>Flavobacteriia</taxon>
        <taxon>Flavobacteriales</taxon>
        <taxon>Flavobacteriaceae</taxon>
        <taxon>Flavobacterium</taxon>
    </lineage>
</organism>
<comment type="caution">
    <text evidence="2">The sequence shown here is derived from an EMBL/GenBank/DDBJ whole genome shotgun (WGS) entry which is preliminary data.</text>
</comment>
<feature type="transmembrane region" description="Helical" evidence="1">
    <location>
        <begin position="63"/>
        <end position="81"/>
    </location>
</feature>
<feature type="transmembrane region" description="Helical" evidence="1">
    <location>
        <begin position="12"/>
        <end position="30"/>
    </location>
</feature>
<protein>
    <recommendedName>
        <fullName evidence="4">DUF1361 domain-containing protein</fullName>
    </recommendedName>
</protein>
<dbReference type="Proteomes" id="UP001269081">
    <property type="component" value="Unassembled WGS sequence"/>
</dbReference>
<keyword evidence="1" id="KW-0812">Transmembrane</keyword>
<evidence type="ECO:0008006" key="4">
    <source>
        <dbReference type="Google" id="ProtNLM"/>
    </source>
</evidence>
<sequence>MDSNRLRFNLFLLKNLFLIYLFSVIITSMIDSSPFVLIYCWYYLLMSLPIFFYNIYDIRKNTLISYLVFSGLNLIHLINFLNKIFTKESVTSWHDVNGVLVEYIRTYYYYEINSGSVHFQLISMGVFLVLQFVVWMIIIKKMNHFEIDLE</sequence>
<keyword evidence="3" id="KW-1185">Reference proteome</keyword>
<keyword evidence="1" id="KW-1133">Transmembrane helix</keyword>
<evidence type="ECO:0000256" key="1">
    <source>
        <dbReference type="SAM" id="Phobius"/>
    </source>
</evidence>
<evidence type="ECO:0000313" key="3">
    <source>
        <dbReference type="Proteomes" id="UP001269081"/>
    </source>
</evidence>
<feature type="transmembrane region" description="Helical" evidence="1">
    <location>
        <begin position="36"/>
        <end position="56"/>
    </location>
</feature>
<gene>
    <name evidence="2" type="ORF">J2W48_003888</name>
</gene>
<dbReference type="EMBL" id="JAVDWQ010000017">
    <property type="protein sequence ID" value="MDR7211931.1"/>
    <property type="molecule type" value="Genomic_DNA"/>
</dbReference>
<evidence type="ECO:0000313" key="2">
    <source>
        <dbReference type="EMBL" id="MDR7211931.1"/>
    </source>
</evidence>
<feature type="transmembrane region" description="Helical" evidence="1">
    <location>
        <begin position="117"/>
        <end position="139"/>
    </location>
</feature>
<keyword evidence="1" id="KW-0472">Membrane</keyword>
<proteinExistence type="predicted"/>
<reference evidence="2 3" key="1">
    <citation type="submission" date="2023-07" db="EMBL/GenBank/DDBJ databases">
        <title>Sorghum-associated microbial communities from plants grown in Nebraska, USA.</title>
        <authorList>
            <person name="Schachtman D."/>
        </authorList>
    </citation>
    <scope>NUCLEOTIDE SEQUENCE [LARGE SCALE GENOMIC DNA]</scope>
    <source>
        <strain evidence="2 3">4129</strain>
    </source>
</reference>
<accession>A0ABU1YEG8</accession>
<name>A0ABU1YEG8_9FLAO</name>